<protein>
    <submittedName>
        <fullName evidence="5">EamA family transporter</fullName>
    </submittedName>
</protein>
<evidence type="ECO:0000313" key="6">
    <source>
        <dbReference type="Proteomes" id="UP001500037"/>
    </source>
</evidence>
<dbReference type="InterPro" id="IPR000620">
    <property type="entry name" value="EamA_dom"/>
</dbReference>
<feature type="compositionally biased region" description="Pro residues" evidence="2">
    <location>
        <begin position="309"/>
        <end position="323"/>
    </location>
</feature>
<evidence type="ECO:0000313" key="5">
    <source>
        <dbReference type="EMBL" id="GAA1255934.1"/>
    </source>
</evidence>
<keyword evidence="6" id="KW-1185">Reference proteome</keyword>
<evidence type="ECO:0000256" key="3">
    <source>
        <dbReference type="SAM" id="Phobius"/>
    </source>
</evidence>
<comment type="similarity">
    <text evidence="1">Belongs to the EamA transporter family.</text>
</comment>
<evidence type="ECO:0000259" key="4">
    <source>
        <dbReference type="Pfam" id="PF00892"/>
    </source>
</evidence>
<feature type="transmembrane region" description="Helical" evidence="3">
    <location>
        <begin position="200"/>
        <end position="217"/>
    </location>
</feature>
<comment type="caution">
    <text evidence="5">The sequence shown here is derived from an EMBL/GenBank/DDBJ whole genome shotgun (WGS) entry which is preliminary data.</text>
</comment>
<feature type="transmembrane region" description="Helical" evidence="3">
    <location>
        <begin position="104"/>
        <end position="124"/>
    </location>
</feature>
<dbReference type="InterPro" id="IPR037185">
    <property type="entry name" value="EmrE-like"/>
</dbReference>
<name>A0ABN1WQW8_9ACTN</name>
<evidence type="ECO:0000256" key="1">
    <source>
        <dbReference type="ARBA" id="ARBA00007362"/>
    </source>
</evidence>
<keyword evidence="3" id="KW-0812">Transmembrane</keyword>
<proteinExistence type="inferred from homology"/>
<organism evidence="5 6">
    <name type="scientific">Kitasatospora nipponensis</name>
    <dbReference type="NCBI Taxonomy" id="258049"/>
    <lineage>
        <taxon>Bacteria</taxon>
        <taxon>Bacillati</taxon>
        <taxon>Actinomycetota</taxon>
        <taxon>Actinomycetes</taxon>
        <taxon>Kitasatosporales</taxon>
        <taxon>Streptomycetaceae</taxon>
        <taxon>Kitasatospora</taxon>
    </lineage>
</organism>
<reference evidence="5 6" key="1">
    <citation type="journal article" date="2019" name="Int. J. Syst. Evol. Microbiol.">
        <title>The Global Catalogue of Microorganisms (GCM) 10K type strain sequencing project: providing services to taxonomists for standard genome sequencing and annotation.</title>
        <authorList>
            <consortium name="The Broad Institute Genomics Platform"/>
            <consortium name="The Broad Institute Genome Sequencing Center for Infectious Disease"/>
            <person name="Wu L."/>
            <person name="Ma J."/>
        </authorList>
    </citation>
    <scope>NUCLEOTIDE SEQUENCE [LARGE SCALE GENOMIC DNA]</scope>
    <source>
        <strain evidence="5 6">JCM 13004</strain>
    </source>
</reference>
<dbReference type="RefSeq" id="WP_344444517.1">
    <property type="nucleotide sequence ID" value="NZ_BAAALF010000117.1"/>
</dbReference>
<feature type="transmembrane region" description="Helical" evidence="3">
    <location>
        <begin position="229"/>
        <end position="248"/>
    </location>
</feature>
<feature type="transmembrane region" description="Helical" evidence="3">
    <location>
        <begin position="136"/>
        <end position="156"/>
    </location>
</feature>
<dbReference type="Proteomes" id="UP001500037">
    <property type="component" value="Unassembled WGS sequence"/>
</dbReference>
<feature type="transmembrane region" description="Helical" evidence="3">
    <location>
        <begin position="44"/>
        <end position="62"/>
    </location>
</feature>
<dbReference type="Pfam" id="PF00892">
    <property type="entry name" value="EamA"/>
    <property type="match status" value="1"/>
</dbReference>
<feature type="transmembrane region" description="Helical" evidence="3">
    <location>
        <begin position="168"/>
        <end position="188"/>
    </location>
</feature>
<dbReference type="SUPFAM" id="SSF103481">
    <property type="entry name" value="Multidrug resistance efflux transporter EmrE"/>
    <property type="match status" value="1"/>
</dbReference>
<feature type="transmembrane region" description="Helical" evidence="3">
    <location>
        <begin position="74"/>
        <end position="92"/>
    </location>
</feature>
<feature type="transmembrane region" description="Helical" evidence="3">
    <location>
        <begin position="283"/>
        <end position="303"/>
    </location>
</feature>
<gene>
    <name evidence="5" type="ORF">GCM10009665_52990</name>
</gene>
<sequence length="338" mass="34439">MGANSAPSTRIWRGVAPLVGFAALSAAADVYLGAELQAHSPFGFAALAFSLTAAFFLALTVLRAGPRAVLRPLLANGADVLAINVSTAVGWLTMLEALRLLEPAVVNVAVLAAGPPAMVLLGPLMRRGTRASAGEVRASVGILGCLLVLFWGALAGRGGLGHAPAGQVLAGIALTLVSGVFSTVNVLCSKRLSEAGHGPQVVLSVRFFLLIAVALAVARTESAPDPGALLLPATPFAALGVALPLYLIQAGVRHTEPVTASLLCTLSPLFTFVLQLPDHRLTPSPLTLACICVITALVGVGLLRRPRPTGPPTVPAPAVPAPVPGHDDRQATSQGDPL</sequence>
<feature type="region of interest" description="Disordered" evidence="2">
    <location>
        <begin position="309"/>
        <end position="338"/>
    </location>
</feature>
<feature type="domain" description="EamA" evidence="4">
    <location>
        <begin position="170"/>
        <end position="295"/>
    </location>
</feature>
<dbReference type="EMBL" id="BAAALF010000117">
    <property type="protein sequence ID" value="GAA1255934.1"/>
    <property type="molecule type" value="Genomic_DNA"/>
</dbReference>
<keyword evidence="3" id="KW-1133">Transmembrane helix</keyword>
<feature type="transmembrane region" description="Helical" evidence="3">
    <location>
        <begin position="260"/>
        <end position="277"/>
    </location>
</feature>
<evidence type="ECO:0000256" key="2">
    <source>
        <dbReference type="SAM" id="MobiDB-lite"/>
    </source>
</evidence>
<accession>A0ABN1WQW8</accession>
<keyword evidence="3" id="KW-0472">Membrane</keyword>